<reference evidence="3" key="1">
    <citation type="submission" date="2021-01" db="EMBL/GenBank/DDBJ databases">
        <authorList>
            <consortium name="Genoscope - CEA"/>
            <person name="William W."/>
        </authorList>
    </citation>
    <scope>NUCLEOTIDE SEQUENCE</scope>
</reference>
<sequence>MGNQTSYVNEQVISMDGKLEDNLECIGSKQHKYLGLIQLWRRDSKSKPSIFSKLSHSGQRHDVNINEHNDRKKVNHPNILQYYGCQSNYLTFKGNIQQTKFFFEYIPNTLDNVINFHKKNCSYLEECEIWKIILQIVSACSFLQKLDLFHGDLNPQTIFIDNAKQVKILYHNAYPEIITSYAKLLAYSDASVYISPQQLDALVNQSVTPQDDPQKTDSFQLGLTLLELMTMTSILEDCIDYQRKTIYYKSIMDLLSSARKRYSQQLINLVQRLITFDEQLRPTLSDILFDTNFQQQGSTFLPQSKIRRYTSPPRQPERTNSPQPDMGFSSKSPALRDFSIQSYFRTPLQRSVSPVLDRSGKYLSPAQSRNTTALSAFYKTPNKQTILMQSQTPINNDRGRKLNTVTENSRNVLIISRSPVQNQSRKTSFQISSNHQPALKLVTPQQHTGFLPPYQQAFYQDKINQKQVNPQQKFSQTLQHFVQPYINNQENFGNTLPKSESAYYSKPQDASFQQQHSIQQQQQQQQTIHQNHQPQSANPFGKTPQKVPQKGINLLSPLSSNNK</sequence>
<dbReference type="SMART" id="SM00220">
    <property type="entry name" value="S_TKc"/>
    <property type="match status" value="1"/>
</dbReference>
<evidence type="ECO:0000313" key="4">
    <source>
        <dbReference type="Proteomes" id="UP000688137"/>
    </source>
</evidence>
<dbReference type="InterPro" id="IPR000719">
    <property type="entry name" value="Prot_kinase_dom"/>
</dbReference>
<dbReference type="GO" id="GO:0005524">
    <property type="term" value="F:ATP binding"/>
    <property type="evidence" value="ECO:0007669"/>
    <property type="project" value="InterPro"/>
</dbReference>
<evidence type="ECO:0000256" key="1">
    <source>
        <dbReference type="SAM" id="MobiDB-lite"/>
    </source>
</evidence>
<evidence type="ECO:0000259" key="2">
    <source>
        <dbReference type="PROSITE" id="PS50011"/>
    </source>
</evidence>
<dbReference type="Pfam" id="PF00069">
    <property type="entry name" value="Pkinase"/>
    <property type="match status" value="1"/>
</dbReference>
<comment type="caution">
    <text evidence="3">The sequence shown here is derived from an EMBL/GenBank/DDBJ whole genome shotgun (WGS) entry which is preliminary data.</text>
</comment>
<name>A0A8S1JT95_PARPR</name>
<feature type="region of interest" description="Disordered" evidence="1">
    <location>
        <begin position="301"/>
        <end position="331"/>
    </location>
</feature>
<feature type="domain" description="Protein kinase" evidence="2">
    <location>
        <begin position="1"/>
        <end position="301"/>
    </location>
</feature>
<dbReference type="GO" id="GO:0004672">
    <property type="term" value="F:protein kinase activity"/>
    <property type="evidence" value="ECO:0007669"/>
    <property type="project" value="InterPro"/>
</dbReference>
<organism evidence="3 4">
    <name type="scientific">Paramecium primaurelia</name>
    <dbReference type="NCBI Taxonomy" id="5886"/>
    <lineage>
        <taxon>Eukaryota</taxon>
        <taxon>Sar</taxon>
        <taxon>Alveolata</taxon>
        <taxon>Ciliophora</taxon>
        <taxon>Intramacronucleata</taxon>
        <taxon>Oligohymenophorea</taxon>
        <taxon>Peniculida</taxon>
        <taxon>Parameciidae</taxon>
        <taxon>Paramecium</taxon>
    </lineage>
</organism>
<dbReference type="InterPro" id="IPR053083">
    <property type="entry name" value="TF_kinase-domain_protein"/>
</dbReference>
<proteinExistence type="predicted"/>
<feature type="compositionally biased region" description="Polar residues" evidence="1">
    <location>
        <begin position="489"/>
        <end position="498"/>
    </location>
</feature>
<evidence type="ECO:0000313" key="3">
    <source>
        <dbReference type="EMBL" id="CAD8045922.1"/>
    </source>
</evidence>
<keyword evidence="4" id="KW-1185">Reference proteome</keyword>
<dbReference type="EMBL" id="CAJJDM010000007">
    <property type="protein sequence ID" value="CAD8045922.1"/>
    <property type="molecule type" value="Genomic_DNA"/>
</dbReference>
<dbReference type="PANTHER" id="PTHR44305:SF2">
    <property type="entry name" value="SI:DKEY-192D15.2"/>
    <property type="match status" value="1"/>
</dbReference>
<feature type="compositionally biased region" description="Low complexity" evidence="1">
    <location>
        <begin position="513"/>
        <end position="535"/>
    </location>
</feature>
<dbReference type="AlphaFoldDB" id="A0A8S1JT95"/>
<dbReference type="PANTHER" id="PTHR44305">
    <property type="entry name" value="SI:DKEY-192D15.2-RELATED"/>
    <property type="match status" value="1"/>
</dbReference>
<gene>
    <name evidence="3" type="ORF">PPRIM_AZ9-3.1.T0100094</name>
</gene>
<dbReference type="Proteomes" id="UP000688137">
    <property type="component" value="Unassembled WGS sequence"/>
</dbReference>
<accession>A0A8S1JT95</accession>
<dbReference type="OMA" id="ECEIWKI"/>
<protein>
    <recommendedName>
        <fullName evidence="2">Protein kinase domain-containing protein</fullName>
    </recommendedName>
</protein>
<feature type="region of interest" description="Disordered" evidence="1">
    <location>
        <begin position="489"/>
        <end position="563"/>
    </location>
</feature>
<dbReference type="PROSITE" id="PS50011">
    <property type="entry name" value="PROTEIN_KINASE_DOM"/>
    <property type="match status" value="1"/>
</dbReference>